<keyword evidence="7" id="KW-1185">Reference proteome</keyword>
<dbReference type="AlphaFoldDB" id="A0AB34KJ09"/>
<dbReference type="GO" id="GO:0019915">
    <property type="term" value="P:lipid storage"/>
    <property type="evidence" value="ECO:0007669"/>
    <property type="project" value="InterPro"/>
</dbReference>
<dbReference type="InterPro" id="IPR019363">
    <property type="entry name" value="LDAH"/>
</dbReference>
<reference evidence="6 7" key="1">
    <citation type="journal article" date="2020" name="Microbiol. Resour. Announc.">
        <title>Draft Genome Sequence of a Cladosporium Species Isolated from the Mesophotic Ascidian Didemnum maculosum.</title>
        <authorList>
            <person name="Gioti A."/>
            <person name="Siaperas R."/>
            <person name="Nikolaivits E."/>
            <person name="Le Goff G."/>
            <person name="Ouazzani J."/>
            <person name="Kotoulas G."/>
            <person name="Topakas E."/>
        </authorList>
    </citation>
    <scope>NUCLEOTIDE SEQUENCE [LARGE SCALE GENOMIC DNA]</scope>
    <source>
        <strain evidence="6 7">TM138-S3</strain>
    </source>
</reference>
<dbReference type="Pfam" id="PF10230">
    <property type="entry name" value="LIDHydrolase"/>
    <property type="match status" value="1"/>
</dbReference>
<comment type="caution">
    <text evidence="6">The sequence shown here is derived from an EMBL/GenBank/DDBJ whole genome shotgun (WGS) entry which is preliminary data.</text>
</comment>
<keyword evidence="5" id="KW-1133">Transmembrane helix</keyword>
<dbReference type="GO" id="GO:0005811">
    <property type="term" value="C:lipid droplet"/>
    <property type="evidence" value="ECO:0007669"/>
    <property type="project" value="UniProtKB-SubCell"/>
</dbReference>
<evidence type="ECO:0000256" key="1">
    <source>
        <dbReference type="ARBA" id="ARBA00004502"/>
    </source>
</evidence>
<dbReference type="PANTHER" id="PTHR13390:SF0">
    <property type="entry name" value="LIPID DROPLET-ASSOCIATED HYDROLASE"/>
    <property type="match status" value="1"/>
</dbReference>
<dbReference type="RefSeq" id="XP_069226858.1">
    <property type="nucleotide sequence ID" value="XM_069376097.1"/>
</dbReference>
<dbReference type="SUPFAM" id="SSF53474">
    <property type="entry name" value="alpha/beta-Hydrolases"/>
    <property type="match status" value="1"/>
</dbReference>
<dbReference type="Proteomes" id="UP000803884">
    <property type="component" value="Unassembled WGS sequence"/>
</dbReference>
<organism evidence="6 7">
    <name type="scientific">Cladosporium halotolerans</name>
    <dbReference type="NCBI Taxonomy" id="1052096"/>
    <lineage>
        <taxon>Eukaryota</taxon>
        <taxon>Fungi</taxon>
        <taxon>Dikarya</taxon>
        <taxon>Ascomycota</taxon>
        <taxon>Pezizomycotina</taxon>
        <taxon>Dothideomycetes</taxon>
        <taxon>Dothideomycetidae</taxon>
        <taxon>Cladosporiales</taxon>
        <taxon>Cladosporiaceae</taxon>
        <taxon>Cladosporium</taxon>
    </lineage>
</organism>
<keyword evidence="5" id="KW-0472">Membrane</keyword>
<keyword evidence="4" id="KW-0378">Hydrolase</keyword>
<evidence type="ECO:0000256" key="5">
    <source>
        <dbReference type="SAM" id="Phobius"/>
    </source>
</evidence>
<keyword evidence="5" id="KW-0812">Transmembrane</keyword>
<keyword evidence="3" id="KW-0551">Lipid droplet</keyword>
<proteinExistence type="inferred from homology"/>
<dbReference type="PANTHER" id="PTHR13390">
    <property type="entry name" value="LIPASE"/>
    <property type="match status" value="1"/>
</dbReference>
<accession>A0AB34KJ09</accession>
<evidence type="ECO:0000256" key="2">
    <source>
        <dbReference type="ARBA" id="ARBA00008300"/>
    </source>
</evidence>
<sequence length="354" mass="38947">MSISDEINLSTLPPASGTAQKHVLIFFIPGNPGLVEYYRPFLINLKKNLDSQVFQNESQLKDTQYLIHGASLAGFDVNPGSRQTPSTAQDFPLSLDAQVDDVYTRLESTAKRLCIEHDIKSDLPVVVIGHSIGAYMAMQTVARWQESAKAGPTHTRASTGICLFPTIYELNLSPTGRKVGPLTKIPAFALLVHILAKLLFLLVPFHALTSLIRLIMAMPQPGAHVTASFLKSPHGVRQALHMAKDELTQLTHDQWPDEFWDASSAASVGISNGRASVDSWRNRLFFYWGSDDHWIARETRDRVIATRARVEGKVGHEGKPVMQVDGNGIGHAFCLSESGNRVVAEKCAEWIGGL</sequence>
<evidence type="ECO:0000313" key="6">
    <source>
        <dbReference type="EMBL" id="KAL1583751.1"/>
    </source>
</evidence>
<dbReference type="GO" id="GO:0016298">
    <property type="term" value="F:lipase activity"/>
    <property type="evidence" value="ECO:0007669"/>
    <property type="project" value="InterPro"/>
</dbReference>
<evidence type="ECO:0008006" key="8">
    <source>
        <dbReference type="Google" id="ProtNLM"/>
    </source>
</evidence>
<protein>
    <recommendedName>
        <fullName evidence="8">AB hydrolase-1 domain-containing protein</fullName>
    </recommendedName>
</protein>
<evidence type="ECO:0000256" key="3">
    <source>
        <dbReference type="ARBA" id="ARBA00022677"/>
    </source>
</evidence>
<feature type="transmembrane region" description="Helical" evidence="5">
    <location>
        <begin position="187"/>
        <end position="208"/>
    </location>
</feature>
<dbReference type="GeneID" id="96008935"/>
<evidence type="ECO:0000313" key="7">
    <source>
        <dbReference type="Proteomes" id="UP000803884"/>
    </source>
</evidence>
<evidence type="ECO:0000256" key="4">
    <source>
        <dbReference type="ARBA" id="ARBA00022801"/>
    </source>
</evidence>
<name>A0AB34KJ09_9PEZI</name>
<comment type="subcellular location">
    <subcellularLocation>
        <location evidence="1">Lipid droplet</location>
    </subcellularLocation>
</comment>
<comment type="similarity">
    <text evidence="2">Belongs to the AB hydrolase superfamily. LDAH family.</text>
</comment>
<dbReference type="InterPro" id="IPR029058">
    <property type="entry name" value="AB_hydrolase_fold"/>
</dbReference>
<dbReference type="EMBL" id="JAAQHG020000032">
    <property type="protein sequence ID" value="KAL1583751.1"/>
    <property type="molecule type" value="Genomic_DNA"/>
</dbReference>
<gene>
    <name evidence="6" type="ORF">WHR41_07493</name>
</gene>
<dbReference type="Gene3D" id="3.40.50.1820">
    <property type="entry name" value="alpha/beta hydrolase"/>
    <property type="match status" value="1"/>
</dbReference>